<dbReference type="PANTHER" id="PTHR41813">
    <property type="entry name" value="REGULATOR PAB1642, PUTATIVE (AFU_ORTHOLOGUE AFUA_3G11955)-RELATED"/>
    <property type="match status" value="1"/>
</dbReference>
<dbReference type="InterPro" id="IPR053261">
    <property type="entry name" value="Polyketide-peptide_reg"/>
</dbReference>
<name>A0A9P5YF38_9AGAR</name>
<evidence type="ECO:0000259" key="1">
    <source>
        <dbReference type="Pfam" id="PF03070"/>
    </source>
</evidence>
<dbReference type="PANTHER" id="PTHR41813:SF2">
    <property type="entry name" value="REGULATOR PAB1642, PUTATIVE (AFU_ORTHOLOGUE AFUA_3G11955)-RELATED"/>
    <property type="match status" value="1"/>
</dbReference>
<reference evidence="2" key="1">
    <citation type="submission" date="2020-11" db="EMBL/GenBank/DDBJ databases">
        <authorList>
            <consortium name="DOE Joint Genome Institute"/>
            <person name="Ahrendt S."/>
            <person name="Riley R."/>
            <person name="Andreopoulos W."/>
            <person name="Labutti K."/>
            <person name="Pangilinan J."/>
            <person name="Ruiz-Duenas F.J."/>
            <person name="Barrasa J.M."/>
            <person name="Sanchez-Garcia M."/>
            <person name="Camarero S."/>
            <person name="Miyauchi S."/>
            <person name="Serrano A."/>
            <person name="Linde D."/>
            <person name="Babiker R."/>
            <person name="Drula E."/>
            <person name="Ayuso-Fernandez I."/>
            <person name="Pacheco R."/>
            <person name="Padilla G."/>
            <person name="Ferreira P."/>
            <person name="Barriuso J."/>
            <person name="Kellner H."/>
            <person name="Castanera R."/>
            <person name="Alfaro M."/>
            <person name="Ramirez L."/>
            <person name="Pisabarro A.G."/>
            <person name="Kuo A."/>
            <person name="Tritt A."/>
            <person name="Lipzen A."/>
            <person name="He G."/>
            <person name="Yan M."/>
            <person name="Ng V."/>
            <person name="Cullen D."/>
            <person name="Martin F."/>
            <person name="Rosso M.-N."/>
            <person name="Henrissat B."/>
            <person name="Hibbett D."/>
            <person name="Martinez A.T."/>
            <person name="Grigoriev I.V."/>
        </authorList>
    </citation>
    <scope>NUCLEOTIDE SEQUENCE</scope>
    <source>
        <strain evidence="2">CBS 247.69</strain>
    </source>
</reference>
<gene>
    <name evidence="2" type="ORF">BDZ94DRAFT_1210083</name>
</gene>
<protein>
    <submittedName>
        <fullName evidence="2">Heme oxygenase-like protein</fullName>
    </submittedName>
</protein>
<feature type="domain" description="Thiaminase-2/PQQC" evidence="1">
    <location>
        <begin position="18"/>
        <end position="231"/>
    </location>
</feature>
<dbReference type="AlphaFoldDB" id="A0A9P5YF38"/>
<keyword evidence="3" id="KW-1185">Reference proteome</keyword>
<dbReference type="CDD" id="cd19357">
    <property type="entry name" value="TenA_E_At3g16990-like"/>
    <property type="match status" value="1"/>
</dbReference>
<proteinExistence type="predicted"/>
<comment type="caution">
    <text evidence="2">The sequence shown here is derived from an EMBL/GenBank/DDBJ whole genome shotgun (WGS) entry which is preliminary data.</text>
</comment>
<dbReference type="Pfam" id="PF03070">
    <property type="entry name" value="TENA_THI-4"/>
    <property type="match status" value="1"/>
</dbReference>
<organism evidence="2 3">
    <name type="scientific">Collybia nuda</name>
    <dbReference type="NCBI Taxonomy" id="64659"/>
    <lineage>
        <taxon>Eukaryota</taxon>
        <taxon>Fungi</taxon>
        <taxon>Dikarya</taxon>
        <taxon>Basidiomycota</taxon>
        <taxon>Agaricomycotina</taxon>
        <taxon>Agaricomycetes</taxon>
        <taxon>Agaricomycetidae</taxon>
        <taxon>Agaricales</taxon>
        <taxon>Tricholomatineae</taxon>
        <taxon>Clitocybaceae</taxon>
        <taxon>Collybia</taxon>
    </lineage>
</organism>
<evidence type="ECO:0000313" key="2">
    <source>
        <dbReference type="EMBL" id="KAF9467727.1"/>
    </source>
</evidence>
<evidence type="ECO:0000313" key="3">
    <source>
        <dbReference type="Proteomes" id="UP000807353"/>
    </source>
</evidence>
<sequence length="241" mass="27602">MTSDIHSITTHLLSQSTKPSYLEATSAHPFIASAANGTLSNDLLSFWLYQDRIYAAHAYPPFIGSLIANIPFDRTSQPNVDASKRILDILNFSLQNIVREVEFFENTATQWGLRTDGWKERKGTRDYTAEMARISRSGSVEEGLLFLWAMERIYLDAWMHVHNKLTSDPQTTTPSPVMVFATNWSTPEFQSFVIDLGNLVDDLYQNGGPKMWKRAEDIWQRTVELEEAFWPVNGEEVEFTR</sequence>
<dbReference type="SUPFAM" id="SSF48613">
    <property type="entry name" value="Heme oxygenase-like"/>
    <property type="match status" value="1"/>
</dbReference>
<dbReference type="GO" id="GO:0006772">
    <property type="term" value="P:thiamine metabolic process"/>
    <property type="evidence" value="ECO:0007669"/>
    <property type="project" value="UniProtKB-ARBA"/>
</dbReference>
<dbReference type="EMBL" id="MU150235">
    <property type="protein sequence ID" value="KAF9467727.1"/>
    <property type="molecule type" value="Genomic_DNA"/>
</dbReference>
<dbReference type="OrthoDB" id="37730at2759"/>
<dbReference type="InterPro" id="IPR004305">
    <property type="entry name" value="Thiaminase-2/PQQC"/>
</dbReference>
<dbReference type="Gene3D" id="1.20.910.10">
    <property type="entry name" value="Heme oxygenase-like"/>
    <property type="match status" value="1"/>
</dbReference>
<accession>A0A9P5YF38</accession>
<dbReference type="InterPro" id="IPR016084">
    <property type="entry name" value="Haem_Oase-like_multi-hlx"/>
</dbReference>
<dbReference type="Proteomes" id="UP000807353">
    <property type="component" value="Unassembled WGS sequence"/>
</dbReference>